<dbReference type="OrthoDB" id="5962533at2"/>
<dbReference type="EMBL" id="FOVF01000004">
    <property type="protein sequence ID" value="SFN09993.1"/>
    <property type="molecule type" value="Genomic_DNA"/>
</dbReference>
<protein>
    <submittedName>
        <fullName evidence="1">Uncharacterized protein</fullName>
    </submittedName>
</protein>
<dbReference type="Proteomes" id="UP000198575">
    <property type="component" value="Unassembled WGS sequence"/>
</dbReference>
<accession>A0A1I4W9C6</accession>
<sequence>MRQEAIQTLNQIRRLTRLEALIRCARAELASIPSDERLADFIRTNEALLKAEREKLLAA</sequence>
<evidence type="ECO:0000313" key="2">
    <source>
        <dbReference type="Proteomes" id="UP000198575"/>
    </source>
</evidence>
<organism evidence="1 2">
    <name type="scientific">Dokdonella immobilis</name>
    <dbReference type="NCBI Taxonomy" id="578942"/>
    <lineage>
        <taxon>Bacteria</taxon>
        <taxon>Pseudomonadati</taxon>
        <taxon>Pseudomonadota</taxon>
        <taxon>Gammaproteobacteria</taxon>
        <taxon>Lysobacterales</taxon>
        <taxon>Rhodanobacteraceae</taxon>
        <taxon>Dokdonella</taxon>
    </lineage>
</organism>
<gene>
    <name evidence="1" type="ORF">SAMN05216289_10494</name>
</gene>
<proteinExistence type="predicted"/>
<dbReference type="RefSeq" id="WP_092405372.1">
    <property type="nucleotide sequence ID" value="NZ_FOVF01000004.1"/>
</dbReference>
<name>A0A1I4W9C6_9GAMM</name>
<dbReference type="AlphaFoldDB" id="A0A1I4W9C6"/>
<reference evidence="1 2" key="1">
    <citation type="submission" date="2016-10" db="EMBL/GenBank/DDBJ databases">
        <authorList>
            <person name="de Groot N.N."/>
        </authorList>
    </citation>
    <scope>NUCLEOTIDE SEQUENCE [LARGE SCALE GENOMIC DNA]</scope>
    <source>
        <strain evidence="1 2">CGMCC 1.7659</strain>
    </source>
</reference>
<keyword evidence="2" id="KW-1185">Reference proteome</keyword>
<evidence type="ECO:0000313" key="1">
    <source>
        <dbReference type="EMBL" id="SFN09993.1"/>
    </source>
</evidence>